<dbReference type="GO" id="GO:0004056">
    <property type="term" value="F:argininosuccinate lyase activity"/>
    <property type="evidence" value="ECO:0007669"/>
    <property type="project" value="UniProtKB-UniRule"/>
</dbReference>
<dbReference type="PANTHER" id="PTHR43814:SF1">
    <property type="entry name" value="ARGININOSUCCINATE LYASE"/>
    <property type="match status" value="1"/>
</dbReference>
<evidence type="ECO:0000256" key="2">
    <source>
        <dbReference type="ARBA" id="ARBA00012338"/>
    </source>
</evidence>
<dbReference type="InterPro" id="IPR022761">
    <property type="entry name" value="Fumarate_lyase_N"/>
</dbReference>
<dbReference type="SUPFAM" id="SSF48557">
    <property type="entry name" value="L-aspartase-like"/>
    <property type="match status" value="1"/>
</dbReference>
<dbReference type="HAMAP" id="MF_00006">
    <property type="entry name" value="Arg_succ_lyase"/>
    <property type="match status" value="1"/>
</dbReference>
<keyword evidence="6" id="KW-0963">Cytoplasm</keyword>
<proteinExistence type="inferred from homology"/>
<keyword evidence="3 6" id="KW-0055">Arginine biosynthesis</keyword>
<organism evidence="9 10">
    <name type="scientific">Bifidobacterium criceti</name>
    <dbReference type="NCBI Taxonomy" id="1960969"/>
    <lineage>
        <taxon>Bacteria</taxon>
        <taxon>Bacillati</taxon>
        <taxon>Actinomycetota</taxon>
        <taxon>Actinomycetes</taxon>
        <taxon>Bifidobacteriales</taxon>
        <taxon>Bifidobacteriaceae</taxon>
        <taxon>Bifidobacterium</taxon>
    </lineage>
</organism>
<dbReference type="InterPro" id="IPR000362">
    <property type="entry name" value="Fumarate_lyase_fam"/>
</dbReference>
<dbReference type="Proteomes" id="UP000218399">
    <property type="component" value="Unassembled WGS sequence"/>
</dbReference>
<evidence type="ECO:0000313" key="9">
    <source>
        <dbReference type="EMBL" id="PAU67619.1"/>
    </source>
</evidence>
<dbReference type="PROSITE" id="PS00163">
    <property type="entry name" value="FUMARATE_LYASES"/>
    <property type="match status" value="1"/>
</dbReference>
<dbReference type="EC" id="4.3.2.1" evidence="2 6"/>
<dbReference type="FunFam" id="1.20.200.10:FF:000015">
    <property type="entry name" value="argininosuccinate lyase isoform X2"/>
    <property type="match status" value="1"/>
</dbReference>
<accession>A0A2A2EEI5</accession>
<dbReference type="InterPro" id="IPR008948">
    <property type="entry name" value="L-Aspartase-like"/>
</dbReference>
<dbReference type="PRINTS" id="PR00149">
    <property type="entry name" value="FUMRATELYASE"/>
</dbReference>
<dbReference type="AlphaFoldDB" id="A0A2A2EEI5"/>
<dbReference type="UniPathway" id="UPA00068">
    <property type="reaction ID" value="UER00114"/>
</dbReference>
<dbReference type="InterPro" id="IPR024083">
    <property type="entry name" value="Fumarase/histidase_N"/>
</dbReference>
<dbReference type="Gene3D" id="1.10.275.10">
    <property type="entry name" value="Fumarase/aspartase (N-terminal domain)"/>
    <property type="match status" value="1"/>
</dbReference>
<dbReference type="FunFam" id="1.10.40.30:FF:000001">
    <property type="entry name" value="Argininosuccinate lyase"/>
    <property type="match status" value="1"/>
</dbReference>
<dbReference type="InterPro" id="IPR029419">
    <property type="entry name" value="Arg_succ_lyase_C"/>
</dbReference>
<evidence type="ECO:0000256" key="5">
    <source>
        <dbReference type="ARBA" id="ARBA00023239"/>
    </source>
</evidence>
<comment type="pathway">
    <text evidence="1 6">Amino-acid biosynthesis; L-arginine biosynthesis; L-arginine from L-ornithine and carbamoyl phosphate: step 3/3.</text>
</comment>
<reference evidence="9 10" key="1">
    <citation type="journal article" date="2017" name="ISME J.">
        <title>Unveiling bifidobacterial biogeography across the mammalian branch of the tree of life.</title>
        <authorList>
            <person name="Milani C."/>
            <person name="Mangifesta M."/>
            <person name="Mancabelli L."/>
            <person name="Lugli G.A."/>
            <person name="James K."/>
            <person name="Duranti S."/>
            <person name="Turroni F."/>
            <person name="Ferrario C."/>
            <person name="Ossiprandi M.C."/>
            <person name="van Sinderen D."/>
            <person name="Ventura M."/>
        </authorList>
    </citation>
    <scope>NUCLEOTIDE SEQUENCE [LARGE SCALE GENOMIC DNA]</scope>
    <source>
        <strain evidence="10">Ham19E</strain>
    </source>
</reference>
<dbReference type="PRINTS" id="PR00145">
    <property type="entry name" value="ARGSUCLYASE"/>
</dbReference>
<dbReference type="CDD" id="cd01359">
    <property type="entry name" value="Argininosuccinate_lyase"/>
    <property type="match status" value="1"/>
</dbReference>
<feature type="domain" description="Fumarate lyase N-terminal" evidence="7">
    <location>
        <begin position="110"/>
        <end position="395"/>
    </location>
</feature>
<dbReference type="GO" id="GO:0005829">
    <property type="term" value="C:cytosol"/>
    <property type="evidence" value="ECO:0007669"/>
    <property type="project" value="TreeGrafter"/>
</dbReference>
<evidence type="ECO:0000256" key="3">
    <source>
        <dbReference type="ARBA" id="ARBA00022571"/>
    </source>
</evidence>
<evidence type="ECO:0000313" key="10">
    <source>
        <dbReference type="Proteomes" id="UP000218399"/>
    </source>
</evidence>
<dbReference type="NCBIfam" id="TIGR00838">
    <property type="entry name" value="argH"/>
    <property type="match status" value="1"/>
</dbReference>
<dbReference type="Gene3D" id="1.10.40.30">
    <property type="entry name" value="Fumarase/aspartase (C-terminal domain)"/>
    <property type="match status" value="1"/>
</dbReference>
<evidence type="ECO:0000256" key="6">
    <source>
        <dbReference type="HAMAP-Rule" id="MF_00006"/>
    </source>
</evidence>
<dbReference type="InterPro" id="IPR009049">
    <property type="entry name" value="Argininosuccinate_lyase"/>
</dbReference>
<dbReference type="PANTHER" id="PTHR43814">
    <property type="entry name" value="ARGININOSUCCINATE LYASE"/>
    <property type="match status" value="1"/>
</dbReference>
<dbReference type="Gene3D" id="1.20.200.10">
    <property type="entry name" value="Fumarase/aspartase (Central domain)"/>
    <property type="match status" value="1"/>
</dbReference>
<dbReference type="Pfam" id="PF14698">
    <property type="entry name" value="ASL_C2"/>
    <property type="match status" value="1"/>
</dbReference>
<evidence type="ECO:0000259" key="7">
    <source>
        <dbReference type="Pfam" id="PF00206"/>
    </source>
</evidence>
<dbReference type="EMBL" id="MVOH01000013">
    <property type="protein sequence ID" value="PAU67619.1"/>
    <property type="molecule type" value="Genomic_DNA"/>
</dbReference>
<dbReference type="GO" id="GO:0042450">
    <property type="term" value="P:L-arginine biosynthetic process via ornithine"/>
    <property type="evidence" value="ECO:0007669"/>
    <property type="project" value="UniProtKB-UniRule"/>
</dbReference>
<name>A0A2A2EEI5_9BIFI</name>
<feature type="domain" description="Argininosuccinate lyase C-terminal" evidence="8">
    <location>
        <begin position="458"/>
        <end position="530"/>
    </location>
</feature>
<evidence type="ECO:0000256" key="4">
    <source>
        <dbReference type="ARBA" id="ARBA00022605"/>
    </source>
</evidence>
<sequence>MVTGNICAIGIPYDIIRMRTTRVTMVAARGWTTVDGYVDTENSTTDNRHGYIGRPPLPVAVGEGDKDNMIDEQIIGTAGVEMTETRQAQPAEEHLALWGGRFSSGPSPELALLSKSTQFDWRLADDDIAGSRAHARALGRAGLLTPDELQRMESALDELQRRVDSGVFAPIEDDEDEATALERGLIGIAGDELGGKLRAGRSRNDQIATLIRMWLRRHARVVANQVLALADALCEQAKAAGRTVMPGRTHMQHAQPVLLAHQLMAHVWPLLRDVERFIDWDSRIDASPYGSGALAGNTLGLEPTAVARELGFTKVTENSIDGTSSRDLVAEYSFIAAMVGVDISRIAEEIIIWNSQEFDFVTLDDAYSTGSSIMPQKKNPDIAELARGKAGRLIGDLTGLLATLKGLPTAYARDLQEDKEAVFDQTDTLEVLLPAFTGMVRTMKFNAERLEQEAPTGFALATDIAEWLVKNGVPFRHAHELSGACVKVAESRHEELWDLSDDDFIEIFRDFVAPEQAVKVREVLSTEGSVSARAGKGGTAPTRVREQIMSAKSQIERLHNTFQTKSDGIAFKAAGSLEKKQ</sequence>
<gene>
    <name evidence="6" type="primary">argH</name>
    <name evidence="9" type="ORF">B1526_1091</name>
</gene>
<evidence type="ECO:0000256" key="1">
    <source>
        <dbReference type="ARBA" id="ARBA00004941"/>
    </source>
</evidence>
<protein>
    <recommendedName>
        <fullName evidence="2 6">Argininosuccinate lyase</fullName>
        <shortName evidence="6">ASAL</shortName>
        <ecNumber evidence="2 6">4.3.2.1</ecNumber>
    </recommendedName>
    <alternativeName>
        <fullName evidence="6">Arginosuccinase</fullName>
    </alternativeName>
</protein>
<evidence type="ECO:0000259" key="8">
    <source>
        <dbReference type="Pfam" id="PF14698"/>
    </source>
</evidence>
<dbReference type="Pfam" id="PF00206">
    <property type="entry name" value="Lyase_1"/>
    <property type="match status" value="1"/>
</dbReference>
<comment type="catalytic activity">
    <reaction evidence="6">
        <text>2-(N(omega)-L-arginino)succinate = fumarate + L-arginine</text>
        <dbReference type="Rhea" id="RHEA:24020"/>
        <dbReference type="ChEBI" id="CHEBI:29806"/>
        <dbReference type="ChEBI" id="CHEBI:32682"/>
        <dbReference type="ChEBI" id="CHEBI:57472"/>
        <dbReference type="EC" id="4.3.2.1"/>
    </reaction>
</comment>
<dbReference type="InterPro" id="IPR020557">
    <property type="entry name" value="Fumarate_lyase_CS"/>
</dbReference>
<keyword evidence="5 6" id="KW-0456">Lyase</keyword>
<comment type="subcellular location">
    <subcellularLocation>
        <location evidence="6">Cytoplasm</location>
    </subcellularLocation>
</comment>
<comment type="similarity">
    <text evidence="6">Belongs to the lyase 1 family. Argininosuccinate lyase subfamily.</text>
</comment>
<comment type="caution">
    <text evidence="9">The sequence shown here is derived from an EMBL/GenBank/DDBJ whole genome shotgun (WGS) entry which is preliminary data.</text>
</comment>
<keyword evidence="10" id="KW-1185">Reference proteome</keyword>
<keyword evidence="4 6" id="KW-0028">Amino-acid biosynthesis</keyword>